<reference evidence="13 14" key="1">
    <citation type="submission" date="2019-08" db="EMBL/GenBank/DDBJ databases">
        <title>Complete genome sequence of Terriglobus albidus strain ORNL.</title>
        <authorList>
            <person name="Podar M."/>
        </authorList>
    </citation>
    <scope>NUCLEOTIDE SEQUENCE [LARGE SCALE GENOMIC DNA]</scope>
    <source>
        <strain evidence="13 14">ORNL</strain>
    </source>
</reference>
<evidence type="ECO:0000313" key="14">
    <source>
        <dbReference type="Proteomes" id="UP000321820"/>
    </source>
</evidence>
<dbReference type="PANTHER" id="PTHR43065:SF10">
    <property type="entry name" value="PEROXIDE STRESS-ACTIVATED HISTIDINE KINASE MAK3"/>
    <property type="match status" value="1"/>
</dbReference>
<dbReference type="RefSeq" id="WP_147647704.1">
    <property type="nucleotide sequence ID" value="NZ_CP042806.1"/>
</dbReference>
<evidence type="ECO:0000256" key="1">
    <source>
        <dbReference type="ARBA" id="ARBA00000085"/>
    </source>
</evidence>
<keyword evidence="6" id="KW-0418">Kinase</keyword>
<keyword evidence="9" id="KW-0472">Membrane</keyword>
<feature type="domain" description="Histidine kinase" evidence="10">
    <location>
        <begin position="372"/>
        <end position="581"/>
    </location>
</feature>
<protein>
    <recommendedName>
        <fullName evidence="2">histidine kinase</fullName>
        <ecNumber evidence="2">2.7.13.3</ecNumber>
    </recommendedName>
</protein>
<comment type="catalytic activity">
    <reaction evidence="1">
        <text>ATP + protein L-histidine = ADP + protein N-phospho-L-histidine.</text>
        <dbReference type="EC" id="2.7.13.3"/>
    </reaction>
</comment>
<dbReference type="SUPFAM" id="SSF55785">
    <property type="entry name" value="PYP-like sensor domain (PAS domain)"/>
    <property type="match status" value="1"/>
</dbReference>
<keyword evidence="7" id="KW-0067">ATP-binding</keyword>
<accession>A0A5B9EA24</accession>
<evidence type="ECO:0000259" key="12">
    <source>
        <dbReference type="PROSITE" id="PS50113"/>
    </source>
</evidence>
<dbReference type="EC" id="2.7.13.3" evidence="2"/>
<evidence type="ECO:0000259" key="10">
    <source>
        <dbReference type="PROSITE" id="PS50109"/>
    </source>
</evidence>
<dbReference type="Pfam" id="PF02518">
    <property type="entry name" value="HATPase_c"/>
    <property type="match status" value="1"/>
</dbReference>
<dbReference type="Gene3D" id="3.30.450.20">
    <property type="entry name" value="PAS domain"/>
    <property type="match status" value="1"/>
</dbReference>
<evidence type="ECO:0000256" key="3">
    <source>
        <dbReference type="ARBA" id="ARBA00022553"/>
    </source>
</evidence>
<gene>
    <name evidence="13" type="ORF">FTW19_11190</name>
</gene>
<dbReference type="SMART" id="SM00091">
    <property type="entry name" value="PAS"/>
    <property type="match status" value="1"/>
</dbReference>
<keyword evidence="14" id="KW-1185">Reference proteome</keyword>
<dbReference type="InterPro" id="IPR007891">
    <property type="entry name" value="CHASE3"/>
</dbReference>
<sequence>MNIREFRRILLLTFLLPIAALLIVSGVLSWQIRSANLAVNQLQLIDRNLQRLGQAQKLILDQETGLRGYQLTHDEQFLDLYRGHEGEIVQRLNDVEQTPGLSLPQTTRIRNLRASYLQWKHEFADLQIEAVRTGKDENPAEVNLRGKAQMDTIRSQFSETMQATSVLRQQSVGVWQERARITRVYLLVLSLLTGTLIAIYMNHQLNRVSLSFQTSVTSLQERADQLFASEQRLRTTLVSIGDGVIVTDGHGLVTMLNPIASELTGWTIDEAFGQPIEDVFDIVNEETRLPIESPIARVKRMDRVVGLANHTILRRRDGTEVHIDDSGAPIRDAEGLMVGVVIVFRDITHEKQTQRILISNERLAVTGRLAATIAHEIHNPLDSVANILYLLRTDSYEEEERRHLLEMADQELSRVTQISRAMLSLYRESRTPVPVELRELLQDLISLISYKIQRAQVTLEQILPETALVEGYPAELRQVFTNLITNAYEAADPGGSVRVELIRLGDGARVILTNSGAAIDEQTQQSLFQPFFSTKGERGTGLGLWVSRGILSKHGGRIELESPAFADGTGVKVTVTLPRKFIVHAPAETA</sequence>
<evidence type="ECO:0000256" key="6">
    <source>
        <dbReference type="ARBA" id="ARBA00022777"/>
    </source>
</evidence>
<dbReference type="Pfam" id="PF00989">
    <property type="entry name" value="PAS"/>
    <property type="match status" value="1"/>
</dbReference>
<dbReference type="InterPro" id="IPR004358">
    <property type="entry name" value="Sig_transdc_His_kin-like_C"/>
</dbReference>
<dbReference type="InterPro" id="IPR001610">
    <property type="entry name" value="PAC"/>
</dbReference>
<feature type="domain" description="PAC" evidence="12">
    <location>
        <begin position="306"/>
        <end position="359"/>
    </location>
</feature>
<feature type="domain" description="PAS" evidence="11">
    <location>
        <begin position="229"/>
        <end position="302"/>
    </location>
</feature>
<evidence type="ECO:0000256" key="4">
    <source>
        <dbReference type="ARBA" id="ARBA00022679"/>
    </source>
</evidence>
<evidence type="ECO:0000256" key="5">
    <source>
        <dbReference type="ARBA" id="ARBA00022741"/>
    </source>
</evidence>
<dbReference type="PROSITE" id="PS50112">
    <property type="entry name" value="PAS"/>
    <property type="match status" value="1"/>
</dbReference>
<dbReference type="PANTHER" id="PTHR43065">
    <property type="entry name" value="SENSOR HISTIDINE KINASE"/>
    <property type="match status" value="1"/>
</dbReference>
<dbReference type="CDD" id="cd00130">
    <property type="entry name" value="PAS"/>
    <property type="match status" value="1"/>
</dbReference>
<dbReference type="AlphaFoldDB" id="A0A5B9EA24"/>
<dbReference type="SMART" id="SM00086">
    <property type="entry name" value="PAC"/>
    <property type="match status" value="1"/>
</dbReference>
<dbReference type="CDD" id="cd00082">
    <property type="entry name" value="HisKA"/>
    <property type="match status" value="1"/>
</dbReference>
<dbReference type="EMBL" id="CP042806">
    <property type="protein sequence ID" value="QEE28514.1"/>
    <property type="molecule type" value="Genomic_DNA"/>
</dbReference>
<dbReference type="Gene3D" id="3.30.565.10">
    <property type="entry name" value="Histidine kinase-like ATPase, C-terminal domain"/>
    <property type="match status" value="1"/>
</dbReference>
<keyword evidence="8" id="KW-0902">Two-component regulatory system</keyword>
<keyword evidence="3" id="KW-0597">Phosphoprotein</keyword>
<proteinExistence type="predicted"/>
<keyword evidence="9" id="KW-1133">Transmembrane helix</keyword>
<dbReference type="Gene3D" id="1.10.287.130">
    <property type="match status" value="1"/>
</dbReference>
<keyword evidence="5" id="KW-0547">Nucleotide-binding</keyword>
<dbReference type="GO" id="GO:0000155">
    <property type="term" value="F:phosphorelay sensor kinase activity"/>
    <property type="evidence" value="ECO:0007669"/>
    <property type="project" value="InterPro"/>
</dbReference>
<name>A0A5B9EA24_9BACT</name>
<dbReference type="InterPro" id="IPR036890">
    <property type="entry name" value="HATPase_C_sf"/>
</dbReference>
<dbReference type="InterPro" id="IPR000014">
    <property type="entry name" value="PAS"/>
</dbReference>
<dbReference type="SUPFAM" id="SSF47384">
    <property type="entry name" value="Homodimeric domain of signal transducing histidine kinase"/>
    <property type="match status" value="1"/>
</dbReference>
<evidence type="ECO:0000259" key="11">
    <source>
        <dbReference type="PROSITE" id="PS50112"/>
    </source>
</evidence>
<dbReference type="InterPro" id="IPR035965">
    <property type="entry name" value="PAS-like_dom_sf"/>
</dbReference>
<evidence type="ECO:0000256" key="8">
    <source>
        <dbReference type="ARBA" id="ARBA00023012"/>
    </source>
</evidence>
<dbReference type="InterPro" id="IPR036097">
    <property type="entry name" value="HisK_dim/P_sf"/>
</dbReference>
<dbReference type="Proteomes" id="UP000321820">
    <property type="component" value="Chromosome"/>
</dbReference>
<evidence type="ECO:0000256" key="7">
    <source>
        <dbReference type="ARBA" id="ARBA00022840"/>
    </source>
</evidence>
<evidence type="ECO:0000313" key="13">
    <source>
        <dbReference type="EMBL" id="QEE28514.1"/>
    </source>
</evidence>
<dbReference type="SMART" id="SM00387">
    <property type="entry name" value="HATPase_c"/>
    <property type="match status" value="1"/>
</dbReference>
<dbReference type="InterPro" id="IPR003594">
    <property type="entry name" value="HATPase_dom"/>
</dbReference>
<dbReference type="CDD" id="cd00075">
    <property type="entry name" value="HATPase"/>
    <property type="match status" value="1"/>
</dbReference>
<dbReference type="PRINTS" id="PR00344">
    <property type="entry name" value="BCTRLSENSOR"/>
</dbReference>
<dbReference type="PROSITE" id="PS50109">
    <property type="entry name" value="HIS_KIN"/>
    <property type="match status" value="1"/>
</dbReference>
<dbReference type="InterPro" id="IPR005467">
    <property type="entry name" value="His_kinase_dom"/>
</dbReference>
<evidence type="ECO:0000256" key="2">
    <source>
        <dbReference type="ARBA" id="ARBA00012438"/>
    </source>
</evidence>
<dbReference type="Pfam" id="PF05227">
    <property type="entry name" value="CHASE3"/>
    <property type="match status" value="1"/>
</dbReference>
<organism evidence="13 14">
    <name type="scientific">Terriglobus albidus</name>
    <dbReference type="NCBI Taxonomy" id="1592106"/>
    <lineage>
        <taxon>Bacteria</taxon>
        <taxon>Pseudomonadati</taxon>
        <taxon>Acidobacteriota</taxon>
        <taxon>Terriglobia</taxon>
        <taxon>Terriglobales</taxon>
        <taxon>Acidobacteriaceae</taxon>
        <taxon>Terriglobus</taxon>
    </lineage>
</organism>
<dbReference type="PROSITE" id="PS50113">
    <property type="entry name" value="PAC"/>
    <property type="match status" value="1"/>
</dbReference>
<dbReference type="GO" id="GO:0005524">
    <property type="term" value="F:ATP binding"/>
    <property type="evidence" value="ECO:0007669"/>
    <property type="project" value="UniProtKB-KW"/>
</dbReference>
<dbReference type="NCBIfam" id="TIGR00229">
    <property type="entry name" value="sensory_box"/>
    <property type="match status" value="1"/>
</dbReference>
<dbReference type="SMART" id="SM00388">
    <property type="entry name" value="HisKA"/>
    <property type="match status" value="1"/>
</dbReference>
<dbReference type="InterPro" id="IPR003661">
    <property type="entry name" value="HisK_dim/P_dom"/>
</dbReference>
<dbReference type="GO" id="GO:0006355">
    <property type="term" value="P:regulation of DNA-templated transcription"/>
    <property type="evidence" value="ECO:0007669"/>
    <property type="project" value="InterPro"/>
</dbReference>
<dbReference type="SUPFAM" id="SSF55874">
    <property type="entry name" value="ATPase domain of HSP90 chaperone/DNA topoisomerase II/histidine kinase"/>
    <property type="match status" value="1"/>
</dbReference>
<feature type="transmembrane region" description="Helical" evidence="9">
    <location>
        <begin position="184"/>
        <end position="201"/>
    </location>
</feature>
<dbReference type="Pfam" id="PF00512">
    <property type="entry name" value="HisKA"/>
    <property type="match status" value="1"/>
</dbReference>
<evidence type="ECO:0000256" key="9">
    <source>
        <dbReference type="SAM" id="Phobius"/>
    </source>
</evidence>
<dbReference type="KEGG" id="talb:FTW19_11190"/>
<keyword evidence="9" id="KW-0812">Transmembrane</keyword>
<dbReference type="OrthoDB" id="9784397at2"/>
<keyword evidence="4" id="KW-0808">Transferase</keyword>
<dbReference type="InterPro" id="IPR013767">
    <property type="entry name" value="PAS_fold"/>
</dbReference>
<dbReference type="InterPro" id="IPR000700">
    <property type="entry name" value="PAS-assoc_C"/>
</dbReference>